<dbReference type="PANTHER" id="PTHR47628:SF1">
    <property type="entry name" value="ALIPHATIC AMIDASE EXPRESSION-REGULATING PROTEIN"/>
    <property type="match status" value="1"/>
</dbReference>
<keyword evidence="2" id="KW-1185">Reference proteome</keyword>
<dbReference type="OrthoDB" id="5288800at2"/>
<protein>
    <submittedName>
        <fullName evidence="1">Amino acid ABC transporter substrate-binding protein</fullName>
    </submittedName>
</protein>
<dbReference type="AlphaFoldDB" id="A0A1Y0EJG9"/>
<dbReference type="RefSeq" id="WP_087276444.1">
    <property type="nucleotide sequence ID" value="NZ_CP021455.1"/>
</dbReference>
<organism evidence="1 2">
    <name type="scientific">Comamonas serinivorans</name>
    <dbReference type="NCBI Taxonomy" id="1082851"/>
    <lineage>
        <taxon>Bacteria</taxon>
        <taxon>Pseudomonadati</taxon>
        <taxon>Pseudomonadota</taxon>
        <taxon>Betaproteobacteria</taxon>
        <taxon>Burkholderiales</taxon>
        <taxon>Comamonadaceae</taxon>
        <taxon>Comamonas</taxon>
    </lineage>
</organism>
<reference evidence="1 2" key="1">
    <citation type="submission" date="2017-05" db="EMBL/GenBank/DDBJ databases">
        <authorList>
            <person name="Song R."/>
            <person name="Chenine A.L."/>
            <person name="Ruprecht R.M."/>
        </authorList>
    </citation>
    <scope>NUCLEOTIDE SEQUENCE [LARGE SCALE GENOMIC DNA]</scope>
    <source>
        <strain evidence="1 2">DSM 26136</strain>
    </source>
</reference>
<name>A0A1Y0EJG9_9BURK</name>
<dbReference type="SUPFAM" id="SSF53822">
    <property type="entry name" value="Periplasmic binding protein-like I"/>
    <property type="match status" value="1"/>
</dbReference>
<evidence type="ECO:0000313" key="1">
    <source>
        <dbReference type="EMBL" id="ARU03578.1"/>
    </source>
</evidence>
<dbReference type="Proteomes" id="UP000196138">
    <property type="component" value="Chromosome"/>
</dbReference>
<dbReference type="GO" id="GO:0033218">
    <property type="term" value="F:amide binding"/>
    <property type="evidence" value="ECO:0007669"/>
    <property type="project" value="InterPro"/>
</dbReference>
<dbReference type="CDD" id="cd06357">
    <property type="entry name" value="PBP1_AmiC"/>
    <property type="match status" value="1"/>
</dbReference>
<proteinExistence type="predicted"/>
<accession>A0A1Y0EJG9</accession>
<dbReference type="InterPro" id="IPR028082">
    <property type="entry name" value="Peripla_BP_I"/>
</dbReference>
<dbReference type="Pfam" id="PF13433">
    <property type="entry name" value="Peripla_BP_5"/>
    <property type="match status" value="1"/>
</dbReference>
<sequence length="390" mass="43436">MATTDPIQVGVLFSRSGVSARFETSMLLGTIFAINEINEAGGLGGRELIPVHYDPQSSPKRYAELATRLIRDDRVQVIFGCAMSNTRKAVLPVIERANRLLFYPSMYEGFEFSPNVIYTGGTPNQHNAPLTHYMSRRFGPRVYMVGSDYIFPYESNRTMSDFILQQPGGKKLGERYVKLDAQEKDFVAIVRDIRDKQPDFVFSTVVGRSTRMFYQAYADAGLDPARMPIASLTTSEPDISEMGSRIAEGHYTAATYFRSIATPRNQACITRFAQIFGDRVEPNVFWEAAYFQVHLFAKAFAQAGSDVHEALLPHVLGCELEAPQGRVRVDPITHHTRLNPRIGRVGADGQFTIVAQTRNGIDADPYLVSHDLDDWTQVLQPVAGAGEVSP</sequence>
<gene>
    <name evidence="1" type="ORF">CCO03_01760</name>
</gene>
<dbReference type="PANTHER" id="PTHR47628">
    <property type="match status" value="1"/>
</dbReference>
<dbReference type="InterPro" id="IPR039570">
    <property type="entry name" value="AmiC_PBP1"/>
</dbReference>
<dbReference type="EMBL" id="CP021455">
    <property type="protein sequence ID" value="ARU03578.1"/>
    <property type="molecule type" value="Genomic_DNA"/>
</dbReference>
<dbReference type="KEGG" id="cser:CCO03_01760"/>
<dbReference type="Gene3D" id="3.40.50.2300">
    <property type="match status" value="2"/>
</dbReference>
<evidence type="ECO:0000313" key="2">
    <source>
        <dbReference type="Proteomes" id="UP000196138"/>
    </source>
</evidence>